<dbReference type="RefSeq" id="WP_011826227.1">
    <property type="nucleotide sequence ID" value="NC_008820.1"/>
</dbReference>
<dbReference type="Proteomes" id="UP000002274">
    <property type="component" value="Chromosome"/>
</dbReference>
<dbReference type="HOGENOM" id="CLU_170424_0_0_3"/>
<sequence>MSFYEAIWHGEGIGDGGDLEESLQAYVVVQPEDGDWTEACAKDGANPHVDHYSSFDAYLDNADAIETIPVTPAMIAGAVQQLSS</sequence>
<accession>A2CA28</accession>
<organism evidence="1 2">
    <name type="scientific">Prochlorococcus marinus (strain MIT 9303)</name>
    <dbReference type="NCBI Taxonomy" id="59922"/>
    <lineage>
        <taxon>Bacteria</taxon>
        <taxon>Bacillati</taxon>
        <taxon>Cyanobacteriota</taxon>
        <taxon>Cyanophyceae</taxon>
        <taxon>Synechococcales</taxon>
        <taxon>Prochlorococcaceae</taxon>
        <taxon>Prochlorococcus</taxon>
    </lineage>
</organism>
<protein>
    <submittedName>
        <fullName evidence="1">Uncharacterized protein</fullName>
    </submittedName>
</protein>
<evidence type="ECO:0000313" key="2">
    <source>
        <dbReference type="Proteomes" id="UP000002274"/>
    </source>
</evidence>
<name>A2CA28_PROM3</name>
<dbReference type="EMBL" id="CP000554">
    <property type="protein sequence ID" value="ABM78338.1"/>
    <property type="molecule type" value="Genomic_DNA"/>
</dbReference>
<reference evidence="1 2" key="1">
    <citation type="journal article" date="2007" name="PLoS Genet.">
        <title>Patterns and implications of gene gain and loss in the evolution of Prochlorococcus.</title>
        <authorList>
            <person name="Kettler G.C."/>
            <person name="Martiny A.C."/>
            <person name="Huang K."/>
            <person name="Zucker J."/>
            <person name="Coleman M.L."/>
            <person name="Rodrigue S."/>
            <person name="Chen F."/>
            <person name="Lapidus A."/>
            <person name="Ferriera S."/>
            <person name="Johnson J."/>
            <person name="Steglich C."/>
            <person name="Church G.M."/>
            <person name="Richardson P."/>
            <person name="Chisholm S.W."/>
        </authorList>
    </citation>
    <scope>NUCLEOTIDE SEQUENCE [LARGE SCALE GENOMIC DNA]</scope>
    <source>
        <strain evidence="1 2">MIT 9303</strain>
    </source>
</reference>
<proteinExistence type="predicted"/>
<gene>
    <name evidence="1" type="ordered locus">P9303_15941</name>
</gene>
<dbReference type="BioCyc" id="PMAR59922:G1G80-1389-MONOMER"/>
<dbReference type="KEGG" id="pmf:P9303_15941"/>
<dbReference type="AlphaFoldDB" id="A2CA28"/>
<evidence type="ECO:0000313" key="1">
    <source>
        <dbReference type="EMBL" id="ABM78338.1"/>
    </source>
</evidence>